<feature type="chain" id="PRO_5015111841" evidence="1">
    <location>
        <begin position="19"/>
        <end position="474"/>
    </location>
</feature>
<proteinExistence type="predicted"/>
<feature type="signal peptide" evidence="1">
    <location>
        <begin position="1"/>
        <end position="18"/>
    </location>
</feature>
<evidence type="ECO:0000313" key="3">
    <source>
        <dbReference type="Proteomes" id="UP000239649"/>
    </source>
</evidence>
<protein>
    <submittedName>
        <fullName evidence="2">Uncharacterized protein</fullName>
    </submittedName>
</protein>
<comment type="caution">
    <text evidence="2">The sequence shown here is derived from an EMBL/GenBank/DDBJ whole genome shotgun (WGS) entry which is preliminary data.</text>
</comment>
<dbReference type="AlphaFoldDB" id="A0A2P6V1Y5"/>
<gene>
    <name evidence="2" type="ORF">C2E20_8254</name>
</gene>
<keyword evidence="3" id="KW-1185">Reference proteome</keyword>
<accession>A0A2P6V1Y5</accession>
<evidence type="ECO:0000256" key="1">
    <source>
        <dbReference type="SAM" id="SignalP"/>
    </source>
</evidence>
<dbReference type="Proteomes" id="UP000239649">
    <property type="component" value="Unassembled WGS sequence"/>
</dbReference>
<evidence type="ECO:0000313" key="2">
    <source>
        <dbReference type="EMBL" id="PSC68103.1"/>
    </source>
</evidence>
<organism evidence="2 3">
    <name type="scientific">Micractinium conductrix</name>
    <dbReference type="NCBI Taxonomy" id="554055"/>
    <lineage>
        <taxon>Eukaryota</taxon>
        <taxon>Viridiplantae</taxon>
        <taxon>Chlorophyta</taxon>
        <taxon>core chlorophytes</taxon>
        <taxon>Trebouxiophyceae</taxon>
        <taxon>Chlorellales</taxon>
        <taxon>Chlorellaceae</taxon>
        <taxon>Chlorella clade</taxon>
        <taxon>Micractinium</taxon>
    </lineage>
</organism>
<dbReference type="EMBL" id="LHPF02000042">
    <property type="protein sequence ID" value="PSC68103.1"/>
    <property type="molecule type" value="Genomic_DNA"/>
</dbReference>
<keyword evidence="1" id="KW-0732">Signal</keyword>
<sequence>MAALAAVMTLAAAGGAWAGRMQANRCGRPNLPVLQSGVPAGGVQPDGPLTRWGVETDGDGLVLFNDGRTGCAAKAQLVFIETCSKRAVALGAAPLTPNSRRWVLEDAEGYPEGIKRVRTRTRAACGAQYLGVRRACTTRPTLGLFSGADAGAVLLWGVTPTVGTVCPSSSWTYLAASLGGFCCGGTLVNGGRSCSSAICAVTRYAARKGFPPCPTCNSASPWLCGDRAKLCHSSYVDTASRAAASAVSADSTSCSGEICAVKGNPAPQGFLPCPRVICPQQYPYLCRTDRESSAGGFCCRGRVSNGVLNCMGTACAVDRNPAPQGVRRCSTCDAHRFDSPTVDGIFSEHANNDKIYYVIDYCRCLGTDCGAPTASDWCVLQGFASLLSFSTGTVVANGLYQSRCSYWAYGNPLYCMEPFLTPISGSASVCLRAARRWRTTVDPVLRAEGVRREAICDPNKQGCTYFTHISCSRC</sequence>
<reference evidence="2 3" key="1">
    <citation type="journal article" date="2018" name="Plant J.">
        <title>Genome sequences of Chlorella sorokiniana UTEX 1602 and Micractinium conductrix SAG 241.80: implications to maltose excretion by a green alga.</title>
        <authorList>
            <person name="Arriola M.B."/>
            <person name="Velmurugan N."/>
            <person name="Zhang Y."/>
            <person name="Plunkett M.H."/>
            <person name="Hondzo H."/>
            <person name="Barney B.M."/>
        </authorList>
    </citation>
    <scope>NUCLEOTIDE SEQUENCE [LARGE SCALE GENOMIC DNA]</scope>
    <source>
        <strain evidence="2 3">SAG 241.80</strain>
    </source>
</reference>
<name>A0A2P6V1Y5_9CHLO</name>